<sequence length="301" mass="33712">MSPWPELLANKPVDTRIEMGAYEYLWQQPKSSTKRLAELFQANPGSLPSDLVDEDAAQHAADEVIQHFSKRGIERFGLRINGTHDYPTRLRDAVEPVELLYFLGSWELAEAPRRVAVVGTRKVSSEGVARTRKLVRGLVEHDFTIVSGLAQGVDTIAHQTAIEAGGRTIAVIGTPISEVYPKENAQLQRRIANDFLLVSQVPLLRYKSQGAHVNRFFFPERNKTMSALSEATIIVEASETSGTLTQARAALDQGRKLFILESNFQNPSITWPAKFEQRGAIRVREIDDILREFESTPQEFA</sequence>
<comment type="similarity">
    <text evidence="1">Belongs to the DprA/Smf family.</text>
</comment>
<evidence type="ECO:0000259" key="2">
    <source>
        <dbReference type="Pfam" id="PF02481"/>
    </source>
</evidence>
<proteinExistence type="inferred from homology"/>
<evidence type="ECO:0000313" key="3">
    <source>
        <dbReference type="EMBL" id="NYT51022.1"/>
    </source>
</evidence>
<evidence type="ECO:0000313" key="4">
    <source>
        <dbReference type="Proteomes" id="UP000559809"/>
    </source>
</evidence>
<keyword evidence="4" id="KW-1185">Reference proteome</keyword>
<dbReference type="Pfam" id="PF02481">
    <property type="entry name" value="DNA_processg_A"/>
    <property type="match status" value="1"/>
</dbReference>
<dbReference type="AlphaFoldDB" id="A0A853G5G1"/>
<dbReference type="SUPFAM" id="SSF102405">
    <property type="entry name" value="MCP/YpsA-like"/>
    <property type="match status" value="1"/>
</dbReference>
<name>A0A853G5G1_9BURK</name>
<evidence type="ECO:0000256" key="1">
    <source>
        <dbReference type="ARBA" id="ARBA00006525"/>
    </source>
</evidence>
<dbReference type="PANTHER" id="PTHR43022:SF1">
    <property type="entry name" value="PROTEIN SMF"/>
    <property type="match status" value="1"/>
</dbReference>
<dbReference type="GO" id="GO:0009294">
    <property type="term" value="P:DNA-mediated transformation"/>
    <property type="evidence" value="ECO:0007669"/>
    <property type="project" value="InterPro"/>
</dbReference>
<dbReference type="InterPro" id="IPR003488">
    <property type="entry name" value="DprA"/>
</dbReference>
<organism evidence="3 4">
    <name type="scientific">Parapusillimonas granuli</name>
    <dbReference type="NCBI Taxonomy" id="380911"/>
    <lineage>
        <taxon>Bacteria</taxon>
        <taxon>Pseudomonadati</taxon>
        <taxon>Pseudomonadota</taxon>
        <taxon>Betaproteobacteria</taxon>
        <taxon>Burkholderiales</taxon>
        <taxon>Alcaligenaceae</taxon>
        <taxon>Parapusillimonas</taxon>
    </lineage>
</organism>
<dbReference type="Proteomes" id="UP000559809">
    <property type="component" value="Unassembled WGS sequence"/>
</dbReference>
<dbReference type="PANTHER" id="PTHR43022">
    <property type="entry name" value="PROTEIN SMF"/>
    <property type="match status" value="1"/>
</dbReference>
<accession>A0A853G5G1</accession>
<comment type="caution">
    <text evidence="3">The sequence shown here is derived from an EMBL/GenBank/DDBJ whole genome shotgun (WGS) entry which is preliminary data.</text>
</comment>
<gene>
    <name evidence="3" type="ORF">H0A72_17050</name>
</gene>
<dbReference type="RefSeq" id="WP_180157512.1">
    <property type="nucleotide sequence ID" value="NZ_JACCEM010000009.1"/>
</dbReference>
<reference evidence="3 4" key="1">
    <citation type="submission" date="2020-07" db="EMBL/GenBank/DDBJ databases">
        <title>Taxonomic revisions and descriptions of new bacterial species based on genomic comparisons in the high-G+C-content subgroup of the family Alcaligenaceae.</title>
        <authorList>
            <person name="Szabo A."/>
            <person name="Felfoldi T."/>
        </authorList>
    </citation>
    <scope>NUCLEOTIDE SEQUENCE [LARGE SCALE GENOMIC DNA]</scope>
    <source>
        <strain evidence="3 4">LMG 24012</strain>
    </source>
</reference>
<dbReference type="Gene3D" id="3.40.50.450">
    <property type="match status" value="1"/>
</dbReference>
<dbReference type="EMBL" id="JACCEM010000009">
    <property type="protein sequence ID" value="NYT51022.1"/>
    <property type="molecule type" value="Genomic_DNA"/>
</dbReference>
<feature type="domain" description="Smf/DprA SLOG" evidence="2">
    <location>
        <begin position="83"/>
        <end position="293"/>
    </location>
</feature>
<dbReference type="InterPro" id="IPR057666">
    <property type="entry name" value="DrpA_SLOG"/>
</dbReference>
<protein>
    <submittedName>
        <fullName evidence="3">DNA-protecting protein DprA</fullName>
    </submittedName>
</protein>